<feature type="compositionally biased region" description="Basic residues" evidence="1">
    <location>
        <begin position="102"/>
        <end position="112"/>
    </location>
</feature>
<accession>A0A8H6QIK9</accession>
<evidence type="ECO:0000313" key="3">
    <source>
        <dbReference type="Proteomes" id="UP000654922"/>
    </source>
</evidence>
<dbReference type="EMBL" id="JACBAE010000836">
    <property type="protein sequence ID" value="KAF7174571.1"/>
    <property type="molecule type" value="Genomic_DNA"/>
</dbReference>
<evidence type="ECO:0000313" key="2">
    <source>
        <dbReference type="EMBL" id="KAF7174571.1"/>
    </source>
</evidence>
<evidence type="ECO:0000256" key="1">
    <source>
        <dbReference type="SAM" id="MobiDB-lite"/>
    </source>
</evidence>
<protein>
    <submittedName>
        <fullName evidence="2">Uncharacterized protein</fullName>
    </submittedName>
</protein>
<name>A0A8H6QIK9_9EURO</name>
<dbReference type="AlphaFoldDB" id="A0A8H6QIK9"/>
<comment type="caution">
    <text evidence="2">The sequence shown here is derived from an EMBL/GenBank/DDBJ whole genome shotgun (WGS) entry which is preliminary data.</text>
</comment>
<feature type="region of interest" description="Disordered" evidence="1">
    <location>
        <begin position="43"/>
        <end position="129"/>
    </location>
</feature>
<gene>
    <name evidence="2" type="ORF">CNMCM5623_007944</name>
</gene>
<organism evidence="2 3">
    <name type="scientific">Aspergillus felis</name>
    <dbReference type="NCBI Taxonomy" id="1287682"/>
    <lineage>
        <taxon>Eukaryota</taxon>
        <taxon>Fungi</taxon>
        <taxon>Dikarya</taxon>
        <taxon>Ascomycota</taxon>
        <taxon>Pezizomycotina</taxon>
        <taxon>Eurotiomycetes</taxon>
        <taxon>Eurotiomycetidae</taxon>
        <taxon>Eurotiales</taxon>
        <taxon>Aspergillaceae</taxon>
        <taxon>Aspergillus</taxon>
        <taxon>Aspergillus subgen. Fumigati</taxon>
    </lineage>
</organism>
<reference evidence="2" key="1">
    <citation type="submission" date="2020-06" db="EMBL/GenBank/DDBJ databases">
        <title>Draft genome sequences of strains closely related to Aspergillus parafelis and Aspergillus hiratsukae.</title>
        <authorList>
            <person name="Dos Santos R.A.C."/>
            <person name="Rivero-Menendez O."/>
            <person name="Steenwyk J.L."/>
            <person name="Mead M.E."/>
            <person name="Goldman G.H."/>
            <person name="Alastruey-Izquierdo A."/>
            <person name="Rokas A."/>
        </authorList>
    </citation>
    <scope>NUCLEOTIDE SEQUENCE</scope>
    <source>
        <strain evidence="2">CNM-CM5623</strain>
    </source>
</reference>
<proteinExistence type="predicted"/>
<sequence>MVARSRSVGMCRRRAVGGAQVSARWGRAVASWPAELARWEAPRRGAGSGVDGNAHEGSQLAGFQAAAARARVASWPGPLGQAGRGSRAPRYREQPVRPRASSARHRRTRRRAAGPARGPTVIGRSRARPYTRQLTARALLQRVIGRTGALP</sequence>
<dbReference type="Proteomes" id="UP000654922">
    <property type="component" value="Unassembled WGS sequence"/>
</dbReference>